<accession>A0A061SJS9</accession>
<proteinExistence type="predicted"/>
<reference evidence="1" key="1">
    <citation type="submission" date="2014-05" db="EMBL/GenBank/DDBJ databases">
        <title>The transcriptome of the halophilic microalga Tetraselmis sp. GSL018 isolated from the Great Salt Lake, Utah.</title>
        <authorList>
            <person name="Jinkerson R.E."/>
            <person name="D'Adamo S."/>
            <person name="Posewitz M.C."/>
        </authorList>
    </citation>
    <scope>NUCLEOTIDE SEQUENCE</scope>
    <source>
        <strain evidence="1">GSL018</strain>
    </source>
</reference>
<dbReference type="InterPro" id="IPR029055">
    <property type="entry name" value="Ntn_hydrolases_N"/>
</dbReference>
<dbReference type="SUPFAM" id="SSF56235">
    <property type="entry name" value="N-terminal nucleophile aminohydrolases (Ntn hydrolases)"/>
    <property type="match status" value="1"/>
</dbReference>
<gene>
    <name evidence="1" type="ORF">TSPGSL018_4137</name>
</gene>
<sequence>MLASKGFPDNISFEDTNNNWREVACSVAGTTDALGGMFAALFVKEGRCTVCTDFLGRQPLFYRVPLDGGERKLELSFYRQEHRDGWQQHHPRSNLIFDSSGKVYSTRSTHLAHILFRFRNSSGSHSQECFTYNDRYVV</sequence>
<organism evidence="1">
    <name type="scientific">Tetraselmis sp. GSL018</name>
    <dbReference type="NCBI Taxonomy" id="582737"/>
    <lineage>
        <taxon>Eukaryota</taxon>
        <taxon>Viridiplantae</taxon>
        <taxon>Chlorophyta</taxon>
        <taxon>core chlorophytes</taxon>
        <taxon>Chlorodendrophyceae</taxon>
        <taxon>Chlorodendrales</taxon>
        <taxon>Chlorodendraceae</taxon>
        <taxon>Tetraselmis</taxon>
    </lineage>
</organism>
<feature type="non-terminal residue" evidence="1">
    <location>
        <position position="138"/>
    </location>
</feature>
<evidence type="ECO:0000313" key="1">
    <source>
        <dbReference type="EMBL" id="JAC83115.1"/>
    </source>
</evidence>
<dbReference type="EMBL" id="GBEZ01001900">
    <property type="protein sequence ID" value="JAC83115.1"/>
    <property type="molecule type" value="Transcribed_RNA"/>
</dbReference>
<name>A0A061SJS9_9CHLO</name>
<dbReference type="AlphaFoldDB" id="A0A061SJS9"/>
<protein>
    <submittedName>
        <fullName evidence="1">Uncharacterized protein</fullName>
    </submittedName>
</protein>